<dbReference type="AlphaFoldDB" id="A0A087CNI6"/>
<keyword evidence="1" id="KW-0678">Repressor</keyword>
<accession>A0A087CNI6</accession>
<dbReference type="eggNOG" id="COG0789">
    <property type="taxonomic scope" value="Bacteria"/>
</dbReference>
<keyword evidence="7" id="KW-1185">Reference proteome</keyword>
<keyword evidence="4" id="KW-0804">Transcription</keyword>
<dbReference type="GO" id="GO:0003700">
    <property type="term" value="F:DNA-binding transcription factor activity"/>
    <property type="evidence" value="ECO:0007669"/>
    <property type="project" value="InterPro"/>
</dbReference>
<feature type="domain" description="HTH merR-type" evidence="5">
    <location>
        <begin position="3"/>
        <end position="72"/>
    </location>
</feature>
<dbReference type="SMART" id="SM00422">
    <property type="entry name" value="HTH_MERR"/>
    <property type="match status" value="1"/>
</dbReference>
<evidence type="ECO:0000313" key="6">
    <source>
        <dbReference type="EMBL" id="KFI84836.1"/>
    </source>
</evidence>
<dbReference type="InterPro" id="IPR000551">
    <property type="entry name" value="MerR-type_HTH_dom"/>
</dbReference>
<evidence type="ECO:0000256" key="1">
    <source>
        <dbReference type="ARBA" id="ARBA00022491"/>
    </source>
</evidence>
<dbReference type="EMBL" id="JGZI01000001">
    <property type="protein sequence ID" value="KFI84836.1"/>
    <property type="molecule type" value="Genomic_DNA"/>
</dbReference>
<dbReference type="InterPro" id="IPR009061">
    <property type="entry name" value="DNA-bd_dom_put_sf"/>
</dbReference>
<keyword evidence="3" id="KW-0238">DNA-binding</keyword>
<dbReference type="PANTHER" id="PTHR30204">
    <property type="entry name" value="REDOX-CYCLING DRUG-SENSING TRANSCRIPTIONAL ACTIVATOR SOXR"/>
    <property type="match status" value="1"/>
</dbReference>
<dbReference type="GO" id="GO:0003677">
    <property type="term" value="F:DNA binding"/>
    <property type="evidence" value="ECO:0007669"/>
    <property type="project" value="UniProtKB-KW"/>
</dbReference>
<evidence type="ECO:0000256" key="3">
    <source>
        <dbReference type="ARBA" id="ARBA00023125"/>
    </source>
</evidence>
<evidence type="ECO:0000259" key="5">
    <source>
        <dbReference type="PROSITE" id="PS50937"/>
    </source>
</evidence>
<dbReference type="PROSITE" id="PS50937">
    <property type="entry name" value="HTH_MERR_2"/>
    <property type="match status" value="1"/>
</dbReference>
<dbReference type="InterPro" id="IPR047057">
    <property type="entry name" value="MerR_fam"/>
</dbReference>
<dbReference type="STRING" id="218140.BPSY_0023"/>
<comment type="caution">
    <text evidence="6">The sequence shown here is derived from an EMBL/GenBank/DDBJ whole genome shotgun (WGS) entry which is preliminary data.</text>
</comment>
<dbReference type="PANTHER" id="PTHR30204:SF69">
    <property type="entry name" value="MERR-FAMILY TRANSCRIPTIONAL REGULATOR"/>
    <property type="match status" value="1"/>
</dbReference>
<dbReference type="SUPFAM" id="SSF46955">
    <property type="entry name" value="Putative DNA-binding domain"/>
    <property type="match status" value="1"/>
</dbReference>
<dbReference type="OrthoDB" id="9802039at2"/>
<sequence length="140" mass="16462">MREYSIQEMKRKFHMRASALRYYEEAGLLGDIGRTPNGQRLYTKANIDRMEAIACFKDAGMTIDEIKRFFDYEADEGEHIMDMLALLKHRQHAIERQRVALEKAYHHVLRKVRYYSAVNESIVGGAPHPDWNDFEDEARP</sequence>
<organism evidence="6 7">
    <name type="scientific">Bifidobacterium psychraerophilum</name>
    <dbReference type="NCBI Taxonomy" id="218140"/>
    <lineage>
        <taxon>Bacteria</taxon>
        <taxon>Bacillati</taxon>
        <taxon>Actinomycetota</taxon>
        <taxon>Actinomycetes</taxon>
        <taxon>Bifidobacteriales</taxon>
        <taxon>Bifidobacteriaceae</taxon>
        <taxon>Bifidobacterium</taxon>
    </lineage>
</organism>
<dbReference type="Proteomes" id="UP000029050">
    <property type="component" value="Unassembled WGS sequence"/>
</dbReference>
<name>A0A087CNI6_9BIFI</name>
<proteinExistence type="predicted"/>
<keyword evidence="2" id="KW-0805">Transcription regulation</keyword>
<dbReference type="Gene3D" id="1.10.1660.10">
    <property type="match status" value="1"/>
</dbReference>
<gene>
    <name evidence="6" type="ORF">BPSY_0023</name>
</gene>
<protein>
    <submittedName>
        <fullName evidence="6">MerR-type transcriptional regulator</fullName>
    </submittedName>
</protein>
<evidence type="ECO:0000256" key="2">
    <source>
        <dbReference type="ARBA" id="ARBA00023015"/>
    </source>
</evidence>
<evidence type="ECO:0000313" key="7">
    <source>
        <dbReference type="Proteomes" id="UP000029050"/>
    </source>
</evidence>
<evidence type="ECO:0000256" key="4">
    <source>
        <dbReference type="ARBA" id="ARBA00023163"/>
    </source>
</evidence>
<reference evidence="6 7" key="1">
    <citation type="submission" date="2014-03" db="EMBL/GenBank/DDBJ databases">
        <title>Genomics of Bifidobacteria.</title>
        <authorList>
            <person name="Ventura M."/>
            <person name="Milani C."/>
            <person name="Lugli G.A."/>
        </authorList>
    </citation>
    <scope>NUCLEOTIDE SEQUENCE [LARGE SCALE GENOMIC DNA]</scope>
    <source>
        <strain evidence="6 7">LMG 21775</strain>
    </source>
</reference>
<dbReference type="Pfam" id="PF13411">
    <property type="entry name" value="MerR_1"/>
    <property type="match status" value="1"/>
</dbReference>